<sequence>MSATPCSNAGTGVSSPRRLAPPVAAVTVLLVLLALLCVVPRPTNALNTCEEITRCSECVYDQTQGIMPPPLLCGWCESSHSCKEVNSTVLSYYGATLSPSPSTGDNDDDGQPVPTHSPEEMAAFRAAFCEDLRERDLNGVCPDMSCAAARTTNNIYICRPPPLIALVVGCLLFVVTVAMYVWMRTIRQLPWKYEPFLSDLLEGRTRAYEAEGEERRDHDNAAEEETAAAAAAAATVGAAEIGNTNSSSRSRHENSIDDASGASPVRRVRTGPLHTAYSSSPLRDGPPPPLPLLSPPPPPPPSSPHIINNDVDDDDDDDAPSTETASTVSNPSYLGNVSHNVVVAHHPHVAVAGGASMGVSFAAAAAAATAHPSTALAPAAAAAAATGYCPICKCRQPVSLGPGEVCFWCNVARFSFVPFSIALISAVFVIVLDFAVSLKPWFSDWYFAEVLVIAYASYGALGAYMVHHHGRAPLFFFESEAERRANQKIWSTTHDRPAAATAVFLPGVPPCDAPNNRDSNNNSSGGGHDGLSTGSPSRRGRTTAAAAAAPMTAAGFLFTQDAGGGVAQHDHRRSADNQRLRLLNDARRNMASTYYFQLALQLRGRALLTCMPELKKYTAQLESMQASPATLAAVGDAVAVMRPAASAVATGSRVGSTPGSPHGAKLTNNNSNVSAAALAEHRSARLAHAPIISPFAAAVPLLESAGAAAVDPSSNDAAAAADAVAPAESPNGAVGASPASASSPSLSSGFENSRLPPLAHVAATPPPPPPPRRVVSGSNNASTATKPVEAAPNPSAAAAMVQASSPLPPPPPAPATPPVAPAGGPIGSPAATNIPESLARQKRGETVQLLSSDFLSPQYARSLKGALYRDEYILWCAKPNLHGVLMKNEWLLLDLAAGFLFGLWMVVLSSVSDKTYAIVQLCGSAAVAACGWIAMILFAVLLVIVVRQCGRLYVLTNERLITVYESVITPVTTATDLSTVRFAALYGYRSLWSKHPCLTFSWEVPATERKMPVIKSHAFPGITQLQEFLFFFCLVAPQTPFHLEQISESAKQDRQEWRLHMCLCIGAFVALPIVTIYPQAMPDFLAVFLYVLGLLLIYATLLRGFCAQQMTYVPLNIAASWAPEGELAELHAVNAARSLSHTPSPPPPPPPPPPPTSSAPHPAPSPPSTSPTTLPQQQQQTAAAPFLKEGGGGDGGHTVQVATPPTLSPILRGQPDQSRDAHPAVTSAAAPHLTDASTTAGEPVPLAGTATTRSTAGSRTQPANGGGPFPSISAGPLPPQSAKPLAIPTTAAAAVSGSSGGGGGGDSSASNAKANAIAALHSTSNNSYTPTCTASSTPCTTPTSVGLSSALLATPSSLSKARPTGSPQEHAHDDVPQLYAPSSSYQLRMRRSESDEAVSARRGAATSAADVGHLVKRSDSTHRGGGDGLAASMKGSRRASLVHVVPASARSTKPDGHTTWGDQVEEQGQ</sequence>
<feature type="compositionally biased region" description="Basic and acidic residues" evidence="1">
    <location>
        <begin position="209"/>
        <end position="221"/>
    </location>
</feature>
<feature type="transmembrane region" description="Helical" evidence="2">
    <location>
        <begin position="1084"/>
        <end position="1102"/>
    </location>
</feature>
<feature type="compositionally biased region" description="Low complexity" evidence="1">
    <location>
        <begin position="790"/>
        <end position="805"/>
    </location>
</feature>
<feature type="compositionally biased region" description="Basic and acidic residues" evidence="1">
    <location>
        <begin position="1416"/>
        <end position="1425"/>
    </location>
</feature>
<accession>A0A0N0DRP4</accession>
<dbReference type="GeneID" id="26909203"/>
<feature type="region of interest" description="Disordered" evidence="1">
    <location>
        <begin position="209"/>
        <end position="332"/>
    </location>
</feature>
<feature type="compositionally biased region" description="Low complexity" evidence="1">
    <location>
        <begin position="227"/>
        <end position="240"/>
    </location>
</feature>
<comment type="caution">
    <text evidence="4">The sequence shown here is derived from an EMBL/GenBank/DDBJ whole genome shotgun (WGS) entry which is preliminary data.</text>
</comment>
<feature type="compositionally biased region" description="Low complexity" evidence="1">
    <location>
        <begin position="1247"/>
        <end position="1260"/>
    </location>
</feature>
<keyword evidence="3" id="KW-0732">Signal</keyword>
<organism evidence="4 5">
    <name type="scientific">Leptomonas pyrrhocoris</name>
    <name type="common">Firebug parasite</name>
    <dbReference type="NCBI Taxonomy" id="157538"/>
    <lineage>
        <taxon>Eukaryota</taxon>
        <taxon>Discoba</taxon>
        <taxon>Euglenozoa</taxon>
        <taxon>Kinetoplastea</taxon>
        <taxon>Metakinetoplastina</taxon>
        <taxon>Trypanosomatida</taxon>
        <taxon>Trypanosomatidae</taxon>
        <taxon>Leishmaniinae</taxon>
        <taxon>Leptomonas</taxon>
    </lineage>
</organism>
<feature type="compositionally biased region" description="Pro residues" evidence="1">
    <location>
        <begin position="284"/>
        <end position="303"/>
    </location>
</feature>
<feature type="region of interest" description="Disordered" evidence="1">
    <location>
        <begin position="511"/>
        <end position="545"/>
    </location>
</feature>
<feature type="region of interest" description="Disordered" evidence="1">
    <location>
        <begin position="1323"/>
        <end position="1469"/>
    </location>
</feature>
<proteinExistence type="predicted"/>
<dbReference type="OrthoDB" id="273797at2759"/>
<feature type="compositionally biased region" description="Pro residues" evidence="1">
    <location>
        <begin position="806"/>
        <end position="820"/>
    </location>
</feature>
<name>A0A0N0DRP4_LEPPY</name>
<feature type="signal peptide" evidence="3">
    <location>
        <begin position="1"/>
        <end position="45"/>
    </location>
</feature>
<dbReference type="EMBL" id="LGTL01000027">
    <property type="protein sequence ID" value="KPA74938.1"/>
    <property type="molecule type" value="Genomic_DNA"/>
</dbReference>
<keyword evidence="2" id="KW-0472">Membrane</keyword>
<reference evidence="4 5" key="1">
    <citation type="submission" date="2015-07" db="EMBL/GenBank/DDBJ databases">
        <title>High-quality genome of monoxenous trypanosomatid Leptomonas pyrrhocoris.</title>
        <authorList>
            <person name="Flegontov P."/>
            <person name="Butenko A."/>
            <person name="Firsov S."/>
            <person name="Vlcek C."/>
            <person name="Logacheva M.D."/>
            <person name="Field M."/>
            <person name="Filatov D."/>
            <person name="Flegontova O."/>
            <person name="Gerasimov E."/>
            <person name="Jackson A.P."/>
            <person name="Kelly S."/>
            <person name="Opperdoes F."/>
            <person name="O'Reilly A."/>
            <person name="Votypka J."/>
            <person name="Yurchenko V."/>
            <person name="Lukes J."/>
        </authorList>
    </citation>
    <scope>NUCLEOTIDE SEQUENCE [LARGE SCALE GENOMIC DNA]</scope>
    <source>
        <strain evidence="4">H10</strain>
    </source>
</reference>
<feature type="region of interest" description="Disordered" evidence="1">
    <location>
        <begin position="721"/>
        <end position="832"/>
    </location>
</feature>
<keyword evidence="5" id="KW-1185">Reference proteome</keyword>
<evidence type="ECO:0008006" key="6">
    <source>
        <dbReference type="Google" id="ProtNLM"/>
    </source>
</evidence>
<dbReference type="Proteomes" id="UP000037923">
    <property type="component" value="Unassembled WGS sequence"/>
</dbReference>
<feature type="transmembrane region" description="Helical" evidence="2">
    <location>
        <begin position="890"/>
        <end position="911"/>
    </location>
</feature>
<evidence type="ECO:0000256" key="1">
    <source>
        <dbReference type="SAM" id="MobiDB-lite"/>
    </source>
</evidence>
<feature type="transmembrane region" description="Helical" evidence="2">
    <location>
        <begin position="416"/>
        <end position="439"/>
    </location>
</feature>
<feature type="compositionally biased region" description="Low complexity" evidence="1">
    <location>
        <begin position="821"/>
        <end position="831"/>
    </location>
</feature>
<feature type="compositionally biased region" description="Polar residues" evidence="1">
    <location>
        <begin position="321"/>
        <end position="332"/>
    </location>
</feature>
<evidence type="ECO:0000313" key="5">
    <source>
        <dbReference type="Proteomes" id="UP000037923"/>
    </source>
</evidence>
<feature type="compositionally biased region" description="Low complexity" evidence="1">
    <location>
        <begin position="1170"/>
        <end position="1185"/>
    </location>
</feature>
<evidence type="ECO:0000256" key="2">
    <source>
        <dbReference type="SAM" id="Phobius"/>
    </source>
</evidence>
<protein>
    <recommendedName>
        <fullName evidence="6">Integral membrane protein</fullName>
    </recommendedName>
</protein>
<feature type="compositionally biased region" description="Pro residues" evidence="1">
    <location>
        <begin position="1143"/>
        <end position="1169"/>
    </location>
</feature>
<feature type="transmembrane region" description="Helical" evidence="2">
    <location>
        <begin position="445"/>
        <end position="466"/>
    </location>
</feature>
<feature type="region of interest" description="Disordered" evidence="1">
    <location>
        <begin position="1137"/>
        <end position="1310"/>
    </location>
</feature>
<evidence type="ECO:0000256" key="3">
    <source>
        <dbReference type="SAM" id="SignalP"/>
    </source>
</evidence>
<evidence type="ECO:0000313" key="4">
    <source>
        <dbReference type="EMBL" id="KPA74938.1"/>
    </source>
</evidence>
<feature type="transmembrane region" description="Helical" evidence="2">
    <location>
        <begin position="1059"/>
        <end position="1078"/>
    </location>
</feature>
<keyword evidence="2" id="KW-0812">Transmembrane</keyword>
<feature type="compositionally biased region" description="Acidic residues" evidence="1">
    <location>
        <begin position="310"/>
        <end position="320"/>
    </location>
</feature>
<dbReference type="OMA" id="FWCNVAR"/>
<feature type="transmembrane region" description="Helical" evidence="2">
    <location>
        <begin position="163"/>
        <end position="183"/>
    </location>
</feature>
<dbReference type="RefSeq" id="XP_015653377.1">
    <property type="nucleotide sequence ID" value="XM_015808092.1"/>
</dbReference>
<feature type="chain" id="PRO_5005846904" description="Integral membrane protein" evidence="3">
    <location>
        <begin position="46"/>
        <end position="1469"/>
    </location>
</feature>
<feature type="compositionally biased region" description="Low complexity" evidence="1">
    <location>
        <begin position="1329"/>
        <end position="1361"/>
    </location>
</feature>
<feature type="transmembrane region" description="Helical" evidence="2">
    <location>
        <begin position="917"/>
        <end position="946"/>
    </location>
</feature>
<dbReference type="VEuPathDB" id="TriTrypDB:LpyrH10_27_0750"/>
<keyword evidence="2" id="KW-1133">Transmembrane helix</keyword>
<feature type="region of interest" description="Disordered" evidence="1">
    <location>
        <begin position="649"/>
        <end position="668"/>
    </location>
</feature>
<gene>
    <name evidence="4" type="ORF">ABB37_08920</name>
</gene>
<feature type="compositionally biased region" description="Polar residues" evidence="1">
    <location>
        <begin position="776"/>
        <end position="785"/>
    </location>
</feature>
<feature type="compositionally biased region" description="Low complexity" evidence="1">
    <location>
        <begin position="721"/>
        <end position="749"/>
    </location>
</feature>